<gene>
    <name evidence="12" type="primary">thrB</name>
    <name evidence="15" type="ORF">EV696_1231</name>
</gene>
<accession>A0A4R6UH39</accession>
<name>A0A4R6UH39_9GAMM</name>
<keyword evidence="16" id="KW-1185">Reference proteome</keyword>
<dbReference type="InterPro" id="IPR020568">
    <property type="entry name" value="Ribosomal_Su5_D2-typ_SF"/>
</dbReference>
<organism evidence="15 16">
    <name type="scientific">Permianibacter aggregans</name>
    <dbReference type="NCBI Taxonomy" id="1510150"/>
    <lineage>
        <taxon>Bacteria</taxon>
        <taxon>Pseudomonadati</taxon>
        <taxon>Pseudomonadota</taxon>
        <taxon>Gammaproteobacteria</taxon>
        <taxon>Pseudomonadales</taxon>
        <taxon>Pseudomonadaceae</taxon>
        <taxon>Permianibacter</taxon>
    </lineage>
</organism>
<keyword evidence="5 12" id="KW-0028">Amino-acid biosynthesis</keyword>
<dbReference type="EC" id="2.7.1.39" evidence="3 12"/>
<keyword evidence="9 12" id="KW-0418">Kinase</keyword>
<proteinExistence type="inferred from homology"/>
<evidence type="ECO:0000259" key="14">
    <source>
        <dbReference type="Pfam" id="PF08544"/>
    </source>
</evidence>
<comment type="similarity">
    <text evidence="2 12">Belongs to the GHMP kinase family. Homoserine kinase subfamily.</text>
</comment>
<dbReference type="Gene3D" id="3.30.230.10">
    <property type="match status" value="1"/>
</dbReference>
<comment type="subcellular location">
    <subcellularLocation>
        <location evidence="12">Cytoplasm</location>
    </subcellularLocation>
</comment>
<dbReference type="InterPro" id="IPR006204">
    <property type="entry name" value="GHMP_kinase_N_dom"/>
</dbReference>
<dbReference type="AlphaFoldDB" id="A0A4R6UH39"/>
<dbReference type="PANTHER" id="PTHR20861:SF1">
    <property type="entry name" value="HOMOSERINE KINASE"/>
    <property type="match status" value="1"/>
</dbReference>
<comment type="function">
    <text evidence="12">Catalyzes the ATP-dependent phosphorylation of L-homoserine to L-homoserine phosphate.</text>
</comment>
<dbReference type="NCBIfam" id="NF002288">
    <property type="entry name" value="PRK01212.1-4"/>
    <property type="match status" value="1"/>
</dbReference>
<evidence type="ECO:0000313" key="15">
    <source>
        <dbReference type="EMBL" id="TDQ44599.1"/>
    </source>
</evidence>
<reference evidence="15 16" key="1">
    <citation type="submission" date="2019-03" db="EMBL/GenBank/DDBJ databases">
        <title>Genomic Encyclopedia of Type Strains, Phase IV (KMG-IV): sequencing the most valuable type-strain genomes for metagenomic binning, comparative biology and taxonomic classification.</title>
        <authorList>
            <person name="Goeker M."/>
        </authorList>
    </citation>
    <scope>NUCLEOTIDE SEQUENCE [LARGE SCALE GENOMIC DNA]</scope>
    <source>
        <strain evidence="15 16">DSM 103792</strain>
    </source>
</reference>
<dbReference type="InterPro" id="IPR013750">
    <property type="entry name" value="GHMP_kinase_C_dom"/>
</dbReference>
<keyword evidence="7 12" id="KW-0791">Threonine biosynthesis</keyword>
<evidence type="ECO:0000256" key="2">
    <source>
        <dbReference type="ARBA" id="ARBA00007370"/>
    </source>
</evidence>
<sequence>MSTTAFAPISSGNFIIGFDILGAAMKPVVGEPLGDWVSVESAPENSLQITGPFREQLPADPKQNIVWQCLHYYTEKLLQHGGKPRAVQLTLHKALPVGSGLGSSAASVVAAIKALNLLYDNALSNNELLILAGELEGQISGSIHYDNVAPSLLGGLQLMSHGEQKALALPTPPWHYVLLHPGTQLATKEARAVLPKTIPLKQTTDVAMRLAGFVHHLHQSQFAEAAALLDDTLIEPHRAPLIPHFAEALQIAKANGALAYSISGAGPTSLAVCESRASAEKVQRALLQVYPGSEVKSWICVIDQTGARQSEIPGR</sequence>
<feature type="binding site" evidence="12">
    <location>
        <begin position="96"/>
        <end position="106"/>
    </location>
    <ligand>
        <name>ATP</name>
        <dbReference type="ChEBI" id="CHEBI:30616"/>
    </ligand>
</feature>
<comment type="catalytic activity">
    <reaction evidence="11 12">
        <text>L-homoserine + ATP = O-phospho-L-homoserine + ADP + H(+)</text>
        <dbReference type="Rhea" id="RHEA:13985"/>
        <dbReference type="ChEBI" id="CHEBI:15378"/>
        <dbReference type="ChEBI" id="CHEBI:30616"/>
        <dbReference type="ChEBI" id="CHEBI:57476"/>
        <dbReference type="ChEBI" id="CHEBI:57590"/>
        <dbReference type="ChEBI" id="CHEBI:456216"/>
        <dbReference type="EC" id="2.7.1.39"/>
    </reaction>
</comment>
<dbReference type="GO" id="GO:0009088">
    <property type="term" value="P:threonine biosynthetic process"/>
    <property type="evidence" value="ECO:0007669"/>
    <property type="project" value="UniProtKB-UniRule"/>
</dbReference>
<dbReference type="RefSeq" id="WP_133593040.1">
    <property type="nucleotide sequence ID" value="NZ_CP037953.1"/>
</dbReference>
<keyword evidence="10 12" id="KW-0067">ATP-binding</keyword>
<dbReference type="HAMAP" id="MF_00384">
    <property type="entry name" value="Homoser_kinase"/>
    <property type="match status" value="1"/>
</dbReference>
<dbReference type="PANTHER" id="PTHR20861">
    <property type="entry name" value="HOMOSERINE/4-DIPHOSPHOCYTIDYL-2-C-METHYL-D-ERYTHRITOL KINASE"/>
    <property type="match status" value="1"/>
</dbReference>
<evidence type="ECO:0000256" key="5">
    <source>
        <dbReference type="ARBA" id="ARBA00022605"/>
    </source>
</evidence>
<dbReference type="PRINTS" id="PR00958">
    <property type="entry name" value="HOMSERKINASE"/>
</dbReference>
<evidence type="ECO:0000256" key="8">
    <source>
        <dbReference type="ARBA" id="ARBA00022741"/>
    </source>
</evidence>
<protein>
    <recommendedName>
        <fullName evidence="4 12">Homoserine kinase</fullName>
        <shortName evidence="12">HK</shortName>
        <shortName evidence="12">HSK</shortName>
        <ecNumber evidence="3 12">2.7.1.39</ecNumber>
    </recommendedName>
</protein>
<dbReference type="Pfam" id="PF00288">
    <property type="entry name" value="GHMP_kinases_N"/>
    <property type="match status" value="1"/>
</dbReference>
<dbReference type="UniPathway" id="UPA00050">
    <property type="reaction ID" value="UER00064"/>
</dbReference>
<evidence type="ECO:0000256" key="10">
    <source>
        <dbReference type="ARBA" id="ARBA00022840"/>
    </source>
</evidence>
<comment type="pathway">
    <text evidence="1 12">Amino-acid biosynthesis; L-threonine biosynthesis; L-threonine from L-aspartate: step 4/5.</text>
</comment>
<dbReference type="Proteomes" id="UP000295375">
    <property type="component" value="Unassembled WGS sequence"/>
</dbReference>
<evidence type="ECO:0000256" key="7">
    <source>
        <dbReference type="ARBA" id="ARBA00022697"/>
    </source>
</evidence>
<evidence type="ECO:0000256" key="9">
    <source>
        <dbReference type="ARBA" id="ARBA00022777"/>
    </source>
</evidence>
<dbReference type="PIRSF" id="PIRSF000676">
    <property type="entry name" value="Homoser_kin"/>
    <property type="match status" value="1"/>
</dbReference>
<dbReference type="EMBL" id="SNYM01000023">
    <property type="protein sequence ID" value="TDQ44599.1"/>
    <property type="molecule type" value="Genomic_DNA"/>
</dbReference>
<dbReference type="SUPFAM" id="SSF55060">
    <property type="entry name" value="GHMP Kinase, C-terminal domain"/>
    <property type="match status" value="1"/>
</dbReference>
<evidence type="ECO:0000259" key="13">
    <source>
        <dbReference type="Pfam" id="PF00288"/>
    </source>
</evidence>
<dbReference type="InterPro" id="IPR036554">
    <property type="entry name" value="GHMP_kinase_C_sf"/>
</dbReference>
<feature type="domain" description="GHMP kinase C-terminal" evidence="14">
    <location>
        <begin position="222"/>
        <end position="291"/>
    </location>
</feature>
<dbReference type="InterPro" id="IPR006203">
    <property type="entry name" value="GHMP_knse_ATP-bd_CS"/>
</dbReference>
<dbReference type="OrthoDB" id="9769912at2"/>
<evidence type="ECO:0000313" key="16">
    <source>
        <dbReference type="Proteomes" id="UP000295375"/>
    </source>
</evidence>
<evidence type="ECO:0000256" key="12">
    <source>
        <dbReference type="HAMAP-Rule" id="MF_00384"/>
    </source>
</evidence>
<comment type="caution">
    <text evidence="15">The sequence shown here is derived from an EMBL/GenBank/DDBJ whole genome shotgun (WGS) entry which is preliminary data.</text>
</comment>
<dbReference type="GO" id="GO:0004413">
    <property type="term" value="F:homoserine kinase activity"/>
    <property type="evidence" value="ECO:0007669"/>
    <property type="project" value="UniProtKB-UniRule"/>
</dbReference>
<dbReference type="SUPFAM" id="SSF54211">
    <property type="entry name" value="Ribosomal protein S5 domain 2-like"/>
    <property type="match status" value="1"/>
</dbReference>
<dbReference type="GO" id="GO:0005737">
    <property type="term" value="C:cytoplasm"/>
    <property type="evidence" value="ECO:0007669"/>
    <property type="project" value="UniProtKB-SubCell"/>
</dbReference>
<evidence type="ECO:0000256" key="4">
    <source>
        <dbReference type="ARBA" id="ARBA00017858"/>
    </source>
</evidence>
<feature type="domain" description="GHMP kinase N-terminal" evidence="13">
    <location>
        <begin position="64"/>
        <end position="155"/>
    </location>
</feature>
<evidence type="ECO:0000256" key="6">
    <source>
        <dbReference type="ARBA" id="ARBA00022679"/>
    </source>
</evidence>
<dbReference type="PROSITE" id="PS00627">
    <property type="entry name" value="GHMP_KINASES_ATP"/>
    <property type="match status" value="1"/>
</dbReference>
<keyword evidence="12" id="KW-0963">Cytoplasm</keyword>
<keyword evidence="6 12" id="KW-0808">Transferase</keyword>
<keyword evidence="8 12" id="KW-0547">Nucleotide-binding</keyword>
<evidence type="ECO:0000256" key="3">
    <source>
        <dbReference type="ARBA" id="ARBA00012078"/>
    </source>
</evidence>
<dbReference type="Pfam" id="PF08544">
    <property type="entry name" value="GHMP_kinases_C"/>
    <property type="match status" value="1"/>
</dbReference>
<evidence type="ECO:0000256" key="1">
    <source>
        <dbReference type="ARBA" id="ARBA00005015"/>
    </source>
</evidence>
<dbReference type="InterPro" id="IPR014721">
    <property type="entry name" value="Ribsml_uS5_D2-typ_fold_subgr"/>
</dbReference>
<dbReference type="NCBIfam" id="TIGR00191">
    <property type="entry name" value="thrB"/>
    <property type="match status" value="1"/>
</dbReference>
<dbReference type="GO" id="GO:0005524">
    <property type="term" value="F:ATP binding"/>
    <property type="evidence" value="ECO:0007669"/>
    <property type="project" value="UniProtKB-UniRule"/>
</dbReference>
<evidence type="ECO:0000256" key="11">
    <source>
        <dbReference type="ARBA" id="ARBA00049375"/>
    </source>
</evidence>
<dbReference type="InterPro" id="IPR000870">
    <property type="entry name" value="Homoserine_kinase"/>
</dbReference>
<dbReference type="Gene3D" id="3.30.70.890">
    <property type="entry name" value="GHMP kinase, C-terminal domain"/>
    <property type="match status" value="1"/>
</dbReference>